<evidence type="ECO:0000313" key="2">
    <source>
        <dbReference type="Proteomes" id="UP000239590"/>
    </source>
</evidence>
<reference evidence="2" key="1">
    <citation type="submission" date="2018-02" db="EMBL/GenBank/DDBJ databases">
        <title>Genome sequencing of Solimonas sp. HR-BB.</title>
        <authorList>
            <person name="Lee Y."/>
            <person name="Jeon C.O."/>
        </authorList>
    </citation>
    <scope>NUCLEOTIDE SEQUENCE [LARGE SCALE GENOMIC DNA]</scope>
    <source>
        <strain evidence="2">HR-U</strain>
    </source>
</reference>
<dbReference type="EMBL" id="PTRA01000008">
    <property type="protein sequence ID" value="PQA53732.1"/>
    <property type="molecule type" value="Genomic_DNA"/>
</dbReference>
<sequence length="66" mass="7571">MKITIDIPEDQAVFMKQLLDRLPFTTITEIVEDRQPATPTELVKAFPLLQQEADVRVSNILKPHLN</sequence>
<name>A0A2S7IF49_9BACT</name>
<comment type="caution">
    <text evidence="1">The sequence shown here is derived from an EMBL/GenBank/DDBJ whole genome shotgun (WGS) entry which is preliminary data.</text>
</comment>
<dbReference type="RefSeq" id="WP_104715898.1">
    <property type="nucleotide sequence ID" value="NZ_PTRA01000008.1"/>
</dbReference>
<dbReference type="OrthoDB" id="965463at2"/>
<proteinExistence type="predicted"/>
<accession>A0A2S7IF49</accession>
<dbReference type="AlphaFoldDB" id="A0A2S7IF49"/>
<evidence type="ECO:0000313" key="1">
    <source>
        <dbReference type="EMBL" id="PQA53732.1"/>
    </source>
</evidence>
<protein>
    <submittedName>
        <fullName evidence="1">Uncharacterized protein</fullName>
    </submittedName>
</protein>
<dbReference type="Proteomes" id="UP000239590">
    <property type="component" value="Unassembled WGS sequence"/>
</dbReference>
<keyword evidence="2" id="KW-1185">Reference proteome</keyword>
<organism evidence="1 2">
    <name type="scientific">Siphonobacter curvatus</name>
    <dbReference type="NCBI Taxonomy" id="2094562"/>
    <lineage>
        <taxon>Bacteria</taxon>
        <taxon>Pseudomonadati</taxon>
        <taxon>Bacteroidota</taxon>
        <taxon>Cytophagia</taxon>
        <taxon>Cytophagales</taxon>
        <taxon>Cytophagaceae</taxon>
        <taxon>Siphonobacter</taxon>
    </lineage>
</organism>
<gene>
    <name evidence="1" type="ORF">C5O19_23955</name>
</gene>